<evidence type="ECO:0000313" key="3">
    <source>
        <dbReference type="Proteomes" id="UP000501991"/>
    </source>
</evidence>
<evidence type="ECO:0000256" key="1">
    <source>
        <dbReference type="SAM" id="SignalP"/>
    </source>
</evidence>
<dbReference type="SUPFAM" id="SSF103247">
    <property type="entry name" value="TT1751-like"/>
    <property type="match status" value="1"/>
</dbReference>
<proteinExistence type="predicted"/>
<evidence type="ECO:0000313" key="2">
    <source>
        <dbReference type="EMBL" id="QID17471.1"/>
    </source>
</evidence>
<dbReference type="RefSeq" id="WP_173764635.1">
    <property type="nucleotide sequence ID" value="NZ_CP048836.1"/>
</dbReference>
<dbReference type="AlphaFoldDB" id="A0A6C1B1H8"/>
<dbReference type="Gene3D" id="3.30.310.70">
    <property type="entry name" value="TT1751-like domain"/>
    <property type="match status" value="1"/>
</dbReference>
<reference evidence="2 3" key="1">
    <citation type="submission" date="2020-02" db="EMBL/GenBank/DDBJ databases">
        <title>Nitrogenibacter mangrovi gen. nov., sp. nov. isolated from mangrove sediment, a denitrifying betaproteobacterium.</title>
        <authorList>
            <person name="Liao H."/>
            <person name="Tian Y."/>
        </authorList>
    </citation>
    <scope>NUCLEOTIDE SEQUENCE [LARGE SCALE GENOMIC DNA]</scope>
    <source>
        <strain evidence="2 3">M9-3-2</strain>
    </source>
</reference>
<organism evidence="2 3">
    <name type="scientific">Nitrogeniibacter mangrovi</name>
    <dbReference type="NCBI Taxonomy" id="2016596"/>
    <lineage>
        <taxon>Bacteria</taxon>
        <taxon>Pseudomonadati</taxon>
        <taxon>Pseudomonadota</taxon>
        <taxon>Betaproteobacteria</taxon>
        <taxon>Rhodocyclales</taxon>
        <taxon>Zoogloeaceae</taxon>
        <taxon>Nitrogeniibacter</taxon>
    </lineage>
</organism>
<dbReference type="PROSITE" id="PS51257">
    <property type="entry name" value="PROKAR_LIPOPROTEIN"/>
    <property type="match status" value="1"/>
</dbReference>
<accession>A0A6C1B1H8</accession>
<dbReference type="InterPro" id="IPR035923">
    <property type="entry name" value="TT1751-like_sf"/>
</dbReference>
<dbReference type="EMBL" id="CP048836">
    <property type="protein sequence ID" value="QID17471.1"/>
    <property type="molecule type" value="Genomic_DNA"/>
</dbReference>
<gene>
    <name evidence="2" type="ORF">G3580_07330</name>
</gene>
<dbReference type="Proteomes" id="UP000501991">
    <property type="component" value="Chromosome"/>
</dbReference>
<feature type="signal peptide" evidence="1">
    <location>
        <begin position="1"/>
        <end position="21"/>
    </location>
</feature>
<keyword evidence="3" id="KW-1185">Reference proteome</keyword>
<sequence>MRFIRLLALCLLALGCTLARADDATRRLRIADADYQIALESLQIAIVNQGLNIAARQPAAKVLQRTAKDLGHRPDLLLDGEILSFCSIRIGAMLAAEDPHNIVYCPMTVAVYRIPQDPTAVYLAWRHLPDDTPGRRAANALLQKIVDETADSSGE</sequence>
<feature type="chain" id="PRO_5025633768" evidence="1">
    <location>
        <begin position="22"/>
        <end position="155"/>
    </location>
</feature>
<protein>
    <submittedName>
        <fullName evidence="2">DUF302 domain-containing protein</fullName>
    </submittedName>
</protein>
<dbReference type="KEGG" id="azq:G3580_07330"/>
<keyword evidence="1" id="KW-0732">Signal</keyword>
<name>A0A6C1B1H8_9RHOO</name>